<dbReference type="Proteomes" id="UP000018208">
    <property type="component" value="Unassembled WGS sequence"/>
</dbReference>
<dbReference type="KEGG" id="ssao:94299409"/>
<sequence length="267" mass="31335">MYQYVYKQVIILFEMSNCLSFTLAYDQLLDIQIIYPQIENLIMRLDAQLENLGFIFTQHFKAESFTTTITINNQNISNLHSLFNVKNLNILQNSLQCYYPQFQEYITDDQHQKELSQLSVSERAKSLLISLNEGQFDDKFEIFKYLPHYKTLISELKQELPKIYKDFQQFMVTENAINQKLTNFHQQLSSEQLSKLVGASTHHTVFYNKLISCEKNIYLNFIIDNFGAPQDNISYNQDGGDCYWFDDNDANVKCGIRIDFLGRPSKN</sequence>
<accession>A0A9P8LS58</accession>
<dbReference type="EMBL" id="AUWU02000005">
    <property type="protein sequence ID" value="KAH0573266.1"/>
    <property type="molecule type" value="Genomic_DNA"/>
</dbReference>
<comment type="caution">
    <text evidence="1">The sequence shown here is derived from an EMBL/GenBank/DDBJ whole genome shotgun (WGS) entry which is preliminary data.</text>
</comment>
<organism evidence="1 2">
    <name type="scientific">Spironucleus salmonicida</name>
    <dbReference type="NCBI Taxonomy" id="348837"/>
    <lineage>
        <taxon>Eukaryota</taxon>
        <taxon>Metamonada</taxon>
        <taxon>Diplomonadida</taxon>
        <taxon>Hexamitidae</taxon>
        <taxon>Hexamitinae</taxon>
        <taxon>Spironucleus</taxon>
    </lineage>
</organism>
<dbReference type="GeneID" id="94299409"/>
<dbReference type="AlphaFoldDB" id="A0A9P8LS58"/>
<protein>
    <submittedName>
        <fullName evidence="1">Uncharacterized protein</fullName>
    </submittedName>
</protein>
<dbReference type="RefSeq" id="XP_067764039.1">
    <property type="nucleotide sequence ID" value="XM_067909218.1"/>
</dbReference>
<keyword evidence="2" id="KW-1185">Reference proteome</keyword>
<evidence type="ECO:0000313" key="2">
    <source>
        <dbReference type="Proteomes" id="UP000018208"/>
    </source>
</evidence>
<name>A0A9P8LS58_9EUKA</name>
<evidence type="ECO:0000313" key="1">
    <source>
        <dbReference type="EMBL" id="KAH0573266.1"/>
    </source>
</evidence>
<proteinExistence type="predicted"/>
<reference evidence="1 2" key="1">
    <citation type="journal article" date="2014" name="PLoS Genet.">
        <title>The Genome of Spironucleus salmonicida Highlights a Fish Pathogen Adapted to Fluctuating Environments.</title>
        <authorList>
            <person name="Xu F."/>
            <person name="Jerlstrom-Hultqvist J."/>
            <person name="Einarsson E."/>
            <person name="Astvaldsson A."/>
            <person name="Svard S.G."/>
            <person name="Andersson J.O."/>
        </authorList>
    </citation>
    <scope>NUCLEOTIDE SEQUENCE [LARGE SCALE GENOMIC DNA]</scope>
    <source>
        <strain evidence="1 2">ATCC 50377</strain>
    </source>
</reference>
<gene>
    <name evidence="1" type="ORF">SS50377_25386</name>
</gene>